<keyword evidence="2" id="KW-1185">Reference proteome</keyword>
<evidence type="ECO:0000313" key="1">
    <source>
        <dbReference type="EMBL" id="QMV71891.1"/>
    </source>
</evidence>
<dbReference type="RefSeq" id="WP_182326320.1">
    <property type="nucleotide sequence ID" value="NZ_CP058554.1"/>
</dbReference>
<reference evidence="1 2" key="1">
    <citation type="journal article" date="2020" name="G3 (Bethesda)">
        <title>CeMbio - The Caenorhabditis elegans Microbiome Resource.</title>
        <authorList>
            <person name="Dirksen P."/>
            <person name="Assie A."/>
            <person name="Zimmermann J."/>
            <person name="Zhang F."/>
            <person name="Tietje A.M."/>
            <person name="Marsh S.A."/>
            <person name="Felix M.A."/>
            <person name="Shapira M."/>
            <person name="Kaleta C."/>
            <person name="Schulenburg H."/>
            <person name="Samuel B."/>
        </authorList>
    </citation>
    <scope>NUCLEOTIDE SEQUENCE [LARGE SCALE GENOMIC DNA]</scope>
    <source>
        <strain evidence="1 2">BIGb0172</strain>
    </source>
</reference>
<dbReference type="Proteomes" id="UP000515240">
    <property type="component" value="Chromosome"/>
</dbReference>
<accession>A0A7G5ED16</accession>
<protein>
    <submittedName>
        <fullName evidence="1">DUF2251 domain-containing protein</fullName>
    </submittedName>
</protein>
<dbReference type="AlphaFoldDB" id="A0A7G5ED16"/>
<dbReference type="Pfam" id="PF10008">
    <property type="entry name" value="DUF2251"/>
    <property type="match status" value="1"/>
</dbReference>
<gene>
    <name evidence="1" type="ORF">HS961_03050</name>
</gene>
<name>A0A7G5ED16_9BURK</name>
<dbReference type="EMBL" id="CP058554">
    <property type="protein sequence ID" value="QMV71891.1"/>
    <property type="molecule type" value="Genomic_DNA"/>
</dbReference>
<dbReference type="InterPro" id="IPR014449">
    <property type="entry name" value="UCP007050_HI0931"/>
</dbReference>
<dbReference type="KEGG" id="cpis:HS961_03050"/>
<sequence>MPIVVTAQDTIQIGAAEPMQGNAPEGSYAAVFEDDGDTGYFYALDFANAEQPIQNALHIYNVADVSDKHLPSEVTIGWSTDGSKVVLLINGYPHAVFDFAAKQGYCRTAFPPPDADSGWSGHDWSDDAVELFATEA</sequence>
<evidence type="ECO:0000313" key="2">
    <source>
        <dbReference type="Proteomes" id="UP000515240"/>
    </source>
</evidence>
<dbReference type="PIRSF" id="PIRSF007050">
    <property type="entry name" value="UPC007050"/>
    <property type="match status" value="1"/>
</dbReference>
<proteinExistence type="predicted"/>
<organism evidence="1 2">
    <name type="scientific">Comamonas piscis</name>
    <dbReference type="NCBI Taxonomy" id="1562974"/>
    <lineage>
        <taxon>Bacteria</taxon>
        <taxon>Pseudomonadati</taxon>
        <taxon>Pseudomonadota</taxon>
        <taxon>Betaproteobacteria</taxon>
        <taxon>Burkholderiales</taxon>
        <taxon>Comamonadaceae</taxon>
        <taxon>Comamonas</taxon>
    </lineage>
</organism>